<reference evidence="3" key="1">
    <citation type="submission" date="2025-08" db="UniProtKB">
        <authorList>
            <consortium name="RefSeq"/>
        </authorList>
    </citation>
    <scope>IDENTIFICATION</scope>
    <source>
        <tissue evidence="3">Leaf</tissue>
    </source>
</reference>
<dbReference type="Proteomes" id="UP000827889">
    <property type="component" value="Chromosome 4"/>
</dbReference>
<protein>
    <submittedName>
        <fullName evidence="3">Uncharacterized protein LOC115741016</fullName>
    </submittedName>
</protein>
<evidence type="ECO:0000256" key="1">
    <source>
        <dbReference type="SAM" id="MobiDB-lite"/>
    </source>
</evidence>
<feature type="compositionally biased region" description="Gly residues" evidence="1">
    <location>
        <begin position="66"/>
        <end position="79"/>
    </location>
</feature>
<sequence length="206" mass="22417">MNDAIEFRVEALAFQYVGLGLFTVVNNLWTLVAVVTAAVSMWSIRVAAGSSTVHRRRQPKPAPPCGDGGAIGRSDGGGTIPERRPADAAEESAPAALVHSSATSTSADYPSSDLRDGVTKGRRKFTAYYSGCEREGAEAEVEEEEEAGEGHSCGGGEWWESWERVLKARNGEMSWYRCQDRRVINGAVVRLWDESRCGSERMDGSR</sequence>
<feature type="region of interest" description="Disordered" evidence="1">
    <location>
        <begin position="50"/>
        <end position="116"/>
    </location>
</feature>
<dbReference type="KEGG" id="rarg:115741016"/>
<organism evidence="2 3">
    <name type="scientific">Rhodamnia argentea</name>
    <dbReference type="NCBI Taxonomy" id="178133"/>
    <lineage>
        <taxon>Eukaryota</taxon>
        <taxon>Viridiplantae</taxon>
        <taxon>Streptophyta</taxon>
        <taxon>Embryophyta</taxon>
        <taxon>Tracheophyta</taxon>
        <taxon>Spermatophyta</taxon>
        <taxon>Magnoliopsida</taxon>
        <taxon>eudicotyledons</taxon>
        <taxon>Gunneridae</taxon>
        <taxon>Pentapetalae</taxon>
        <taxon>rosids</taxon>
        <taxon>malvids</taxon>
        <taxon>Myrtales</taxon>
        <taxon>Myrtaceae</taxon>
        <taxon>Myrtoideae</taxon>
        <taxon>Myrteae</taxon>
        <taxon>Australasian group</taxon>
        <taxon>Rhodamnia</taxon>
    </lineage>
</organism>
<keyword evidence="2" id="KW-1185">Reference proteome</keyword>
<evidence type="ECO:0000313" key="3">
    <source>
        <dbReference type="RefSeq" id="XP_030530567.1"/>
    </source>
</evidence>
<dbReference type="PANTHER" id="PTHR36369:SF1">
    <property type="entry name" value="TRANSMEMBRANE PROTEIN"/>
    <property type="match status" value="1"/>
</dbReference>
<dbReference type="GeneID" id="115741016"/>
<dbReference type="AlphaFoldDB" id="A0A8B8P737"/>
<evidence type="ECO:0000313" key="2">
    <source>
        <dbReference type="Proteomes" id="UP000827889"/>
    </source>
</evidence>
<proteinExistence type="predicted"/>
<accession>A0A8B8P737</accession>
<gene>
    <name evidence="3" type="primary">LOC115741016</name>
</gene>
<name>A0A8B8P737_9MYRT</name>
<dbReference type="PANTHER" id="PTHR36369">
    <property type="entry name" value="TRANSMEMBRANE PROTEIN"/>
    <property type="match status" value="1"/>
</dbReference>
<feature type="compositionally biased region" description="Polar residues" evidence="1">
    <location>
        <begin position="100"/>
        <end position="109"/>
    </location>
</feature>
<dbReference type="OrthoDB" id="1921606at2759"/>
<dbReference type="RefSeq" id="XP_030530567.1">
    <property type="nucleotide sequence ID" value="XM_030674707.2"/>
</dbReference>